<evidence type="ECO:0000256" key="3">
    <source>
        <dbReference type="ARBA" id="ARBA00023027"/>
    </source>
</evidence>
<feature type="compositionally biased region" description="Basic and acidic residues" evidence="6">
    <location>
        <begin position="38"/>
        <end position="53"/>
    </location>
</feature>
<dbReference type="Gene3D" id="3.90.228.10">
    <property type="match status" value="1"/>
</dbReference>
<evidence type="ECO:0000256" key="5">
    <source>
        <dbReference type="RuleBase" id="RU362114"/>
    </source>
</evidence>
<keyword evidence="1 5" id="KW-0328">Glycosyltransferase</keyword>
<keyword evidence="2 5" id="KW-0808">Transferase</keyword>
<evidence type="ECO:0000256" key="4">
    <source>
        <dbReference type="ARBA" id="ARBA00033987"/>
    </source>
</evidence>
<dbReference type="GO" id="GO:0003950">
    <property type="term" value="F:NAD+ poly-ADP-ribosyltransferase activity"/>
    <property type="evidence" value="ECO:0007669"/>
    <property type="project" value="UniProtKB-UniRule"/>
</dbReference>
<dbReference type="GO" id="GO:0005730">
    <property type="term" value="C:nucleolus"/>
    <property type="evidence" value="ECO:0007669"/>
    <property type="project" value="TreeGrafter"/>
</dbReference>
<dbReference type="GO" id="GO:1990404">
    <property type="term" value="F:NAD+-protein mono-ADP-ribosyltransferase activity"/>
    <property type="evidence" value="ECO:0007669"/>
    <property type="project" value="TreeGrafter"/>
</dbReference>
<dbReference type="InterPro" id="IPR008893">
    <property type="entry name" value="WGR_domain"/>
</dbReference>
<dbReference type="Pfam" id="PF00644">
    <property type="entry name" value="PARP"/>
    <property type="match status" value="1"/>
</dbReference>
<feature type="domain" description="PARP catalytic" evidence="7">
    <location>
        <begin position="283"/>
        <end position="489"/>
    </location>
</feature>
<dbReference type="GO" id="GO:0070212">
    <property type="term" value="P:protein poly-ADP-ribosylation"/>
    <property type="evidence" value="ECO:0007669"/>
    <property type="project" value="TreeGrafter"/>
</dbReference>
<evidence type="ECO:0000259" key="8">
    <source>
        <dbReference type="PROSITE" id="PS51977"/>
    </source>
</evidence>
<dbReference type="Pfam" id="PF05406">
    <property type="entry name" value="WGR"/>
    <property type="match status" value="1"/>
</dbReference>
<dbReference type="SUPFAM" id="SSF142921">
    <property type="entry name" value="WGR domain-like"/>
    <property type="match status" value="1"/>
</dbReference>
<protein>
    <recommendedName>
        <fullName evidence="5">Poly [ADP-ribose] polymerase</fullName>
        <shortName evidence="5">PARP</shortName>
        <ecNumber evidence="5">2.4.2.-</ecNumber>
    </recommendedName>
</protein>
<dbReference type="PROSITE" id="PS51059">
    <property type="entry name" value="PARP_CATALYTIC"/>
    <property type="match status" value="1"/>
</dbReference>
<feature type="compositionally biased region" description="Basic and acidic residues" evidence="6">
    <location>
        <begin position="1"/>
        <end position="13"/>
    </location>
</feature>
<dbReference type="PROSITE" id="PS51977">
    <property type="entry name" value="WGR"/>
    <property type="match status" value="1"/>
</dbReference>
<evidence type="ECO:0000313" key="9">
    <source>
        <dbReference type="EMBL" id="EXA28804.1"/>
    </source>
</evidence>
<dbReference type="PANTHER" id="PTHR10459">
    <property type="entry name" value="DNA LIGASE"/>
    <property type="match status" value="1"/>
</dbReference>
<dbReference type="EMBL" id="JH651185">
    <property type="protein sequence ID" value="EXA28804.1"/>
    <property type="molecule type" value="Genomic_DNA"/>
</dbReference>
<feature type="region of interest" description="Disordered" evidence="6">
    <location>
        <begin position="1"/>
        <end position="53"/>
    </location>
</feature>
<organism evidence="9">
    <name type="scientific">Fusarium oxysporum f. sp. pisi HDV247</name>
    <dbReference type="NCBI Taxonomy" id="1080344"/>
    <lineage>
        <taxon>Eukaryota</taxon>
        <taxon>Fungi</taxon>
        <taxon>Dikarya</taxon>
        <taxon>Ascomycota</taxon>
        <taxon>Pezizomycotina</taxon>
        <taxon>Sordariomycetes</taxon>
        <taxon>Hypocreomycetidae</taxon>
        <taxon>Hypocreales</taxon>
        <taxon>Nectriaceae</taxon>
        <taxon>Fusarium</taxon>
        <taxon>Fusarium oxysporum species complex</taxon>
    </lineage>
</organism>
<feature type="domain" description="WGR" evidence="8">
    <location>
        <begin position="61"/>
        <end position="151"/>
    </location>
</feature>
<gene>
    <name evidence="9" type="ORF">FOVG_19615</name>
</gene>
<sequence length="489" mass="56138">MTKEVRFKIEQPETGRTQGRVIRRLHQTDTNHSSGLEKWTKPKTEEYDKKDFDHPMEDDKKYFPYIPDDSTPYKATLRKPHYYYGIKVVKHSNTSNYKTLVAWGISEAQAKWRLLRDGTHDDAIIAFKKKVEEKTGLDWGNRYDEAIPDFYAFDNDTARQSDGYDGNKEAVQELMQIIFNKTGFNKAKNDLDYESDLEDLKIDDIEKKFKTLAKTAVSIRKRGKNKKKTETMKGDEILLGEGEMQIQDLESCQKMAKNLQGIWIWKNAYEIMKATSNSGEEVRLFDRQLQSLGDQEITPLSQNSNEFKTIAEYLNNYRVLYDYKLKAIFRIHPREEHAPLHHSKNSNRVLLWHGSRAVTYCSSLRHGLRIAPSGGLWYSKLLGNGIDLTDMSSVAADQCKTSSDALLLLCEAELTGADYTEGKMGPEKCINAKKVNKTLEGVKMPHPALKPKTNLSAPGSTYNKYTCYDPSQVKLRYILRLDILIPGMK</sequence>
<keyword evidence="3 5" id="KW-0520">NAD</keyword>
<dbReference type="EC" id="2.4.2.-" evidence="5"/>
<evidence type="ECO:0000256" key="6">
    <source>
        <dbReference type="SAM" id="MobiDB-lite"/>
    </source>
</evidence>
<comment type="catalytic activity">
    <reaction evidence="4">
        <text>NAD(+) + (ADP-D-ribosyl)n-acceptor = nicotinamide + (ADP-D-ribosyl)n+1-acceptor + H(+).</text>
        <dbReference type="EC" id="2.4.2.30"/>
    </reaction>
</comment>
<accession>W9N836</accession>
<reference evidence="9" key="2">
    <citation type="submission" date="2012-05" db="EMBL/GenBank/DDBJ databases">
        <title>Annotation of the Genome Sequence of Fusarium oxysporum HDV247.</title>
        <authorList>
            <consortium name="The Broad Institute Genomics Platform"/>
            <person name="Ma L.-J."/>
            <person name="Corby-Kistler H."/>
            <person name="Broz K."/>
            <person name="Gale L.R."/>
            <person name="Jonkers W."/>
            <person name="O'Donnell K."/>
            <person name="Ploetz R."/>
            <person name="Steinberg C."/>
            <person name="Schwartz D.C."/>
            <person name="VanEtten H."/>
            <person name="Zhou S."/>
            <person name="Young S.K."/>
            <person name="Zeng Q."/>
            <person name="Gargeya S."/>
            <person name="Fitzgerald M."/>
            <person name="Abouelleil A."/>
            <person name="Alvarado L."/>
            <person name="Chapman S.B."/>
            <person name="Gainer-Dewar J."/>
            <person name="Goldberg J."/>
            <person name="Griggs A."/>
            <person name="Gujja S."/>
            <person name="Hansen M."/>
            <person name="Howarth C."/>
            <person name="Imamovic A."/>
            <person name="Ireland A."/>
            <person name="Larimer J."/>
            <person name="McCowan C."/>
            <person name="Murphy C."/>
            <person name="Pearson M."/>
            <person name="Poon T.W."/>
            <person name="Priest M."/>
            <person name="Roberts A."/>
            <person name="Saif S."/>
            <person name="Shea T."/>
            <person name="Sykes S."/>
            <person name="Wortman J."/>
            <person name="Nusbaum C."/>
            <person name="Birren B."/>
        </authorList>
    </citation>
    <scope>NUCLEOTIDE SEQUENCE</scope>
    <source>
        <strain evidence="9">HDV247</strain>
    </source>
</reference>
<dbReference type="InterPro" id="IPR012317">
    <property type="entry name" value="Poly(ADP-ribose)pol_cat_dom"/>
</dbReference>
<dbReference type="HOGENOM" id="CLU_593172_0_0_1"/>
<dbReference type="SUPFAM" id="SSF56399">
    <property type="entry name" value="ADP-ribosylation"/>
    <property type="match status" value="1"/>
</dbReference>
<dbReference type="Proteomes" id="UP000030751">
    <property type="component" value="Unassembled WGS sequence"/>
</dbReference>
<evidence type="ECO:0000256" key="2">
    <source>
        <dbReference type="ARBA" id="ARBA00022679"/>
    </source>
</evidence>
<dbReference type="OrthoDB" id="5108810at2759"/>
<dbReference type="InterPro" id="IPR050800">
    <property type="entry name" value="ARTD/PARP"/>
</dbReference>
<name>W9N836_FUSOX</name>
<dbReference type="PANTHER" id="PTHR10459:SF60">
    <property type="entry name" value="POLY [ADP-RIBOSE] POLYMERASE 2"/>
    <property type="match status" value="1"/>
</dbReference>
<proteinExistence type="predicted"/>
<dbReference type="InterPro" id="IPR036930">
    <property type="entry name" value="WGR_dom_sf"/>
</dbReference>
<dbReference type="GO" id="GO:0006302">
    <property type="term" value="P:double-strand break repair"/>
    <property type="evidence" value="ECO:0007669"/>
    <property type="project" value="TreeGrafter"/>
</dbReference>
<dbReference type="AlphaFoldDB" id="W9N836"/>
<evidence type="ECO:0000259" key="7">
    <source>
        <dbReference type="PROSITE" id="PS51059"/>
    </source>
</evidence>
<evidence type="ECO:0000256" key="1">
    <source>
        <dbReference type="ARBA" id="ARBA00022676"/>
    </source>
</evidence>
<reference evidence="9" key="1">
    <citation type="submission" date="2011-10" db="EMBL/GenBank/DDBJ databases">
        <title>The Genome Sequence of Fusarium oxysporum HDV247.</title>
        <authorList>
            <consortium name="The Broad Institute Genome Sequencing Platform"/>
            <person name="Ma L.-J."/>
            <person name="Gale L.R."/>
            <person name="Schwartz D.C."/>
            <person name="Zhou S."/>
            <person name="Corby-Kistler H."/>
            <person name="Young S.K."/>
            <person name="Zeng Q."/>
            <person name="Gargeya S."/>
            <person name="Fitzgerald M."/>
            <person name="Haas B."/>
            <person name="Abouelleil A."/>
            <person name="Alvarado L."/>
            <person name="Arachchi H.M."/>
            <person name="Berlin A."/>
            <person name="Brown A."/>
            <person name="Chapman S.B."/>
            <person name="Chen Z."/>
            <person name="Dunbar C."/>
            <person name="Freedman E."/>
            <person name="Gearin G."/>
            <person name="Goldberg J."/>
            <person name="Griggs A."/>
            <person name="Gujja S."/>
            <person name="Heiman D."/>
            <person name="Howarth C."/>
            <person name="Larson L."/>
            <person name="Lui A."/>
            <person name="MacDonald P.J.P."/>
            <person name="Montmayeur A."/>
            <person name="Murphy C."/>
            <person name="Neiman D."/>
            <person name="Pearson M."/>
            <person name="Priest M."/>
            <person name="Roberts A."/>
            <person name="Saif S."/>
            <person name="Shea T."/>
            <person name="Shenoy N."/>
            <person name="Sisk P."/>
            <person name="Stolte C."/>
            <person name="Sykes S."/>
            <person name="Wortman J."/>
            <person name="Nusbaum C."/>
            <person name="Birren B."/>
        </authorList>
    </citation>
    <scope>NUCLEOTIDE SEQUENCE [LARGE SCALE GENOMIC DNA]</scope>
    <source>
        <strain evidence="9">HDV247</strain>
    </source>
</reference>